<dbReference type="Proteomes" id="UP000570517">
    <property type="component" value="Unassembled WGS sequence"/>
</dbReference>
<dbReference type="Pfam" id="PF03746">
    <property type="entry name" value="LamB_YcsF"/>
    <property type="match status" value="1"/>
</dbReference>
<evidence type="ECO:0000313" key="2">
    <source>
        <dbReference type="Proteomes" id="UP000570517"/>
    </source>
</evidence>
<dbReference type="EMBL" id="JABFYL010000011">
    <property type="protein sequence ID" value="NVN49140.1"/>
    <property type="molecule type" value="Genomic_DNA"/>
</dbReference>
<protein>
    <submittedName>
        <fullName evidence="1">Lactam utilization protein LamB</fullName>
    </submittedName>
</protein>
<dbReference type="AlphaFoldDB" id="A0A850PLW8"/>
<dbReference type="PANTHER" id="PTHR30292">
    <property type="entry name" value="UNCHARACTERIZED PROTEIN YBGL-RELATED"/>
    <property type="match status" value="1"/>
</dbReference>
<sequence length="254" mass="26737">MQSPITINSDLGESFGLLTFGHDDELLDLIGVANIACGFHSGDPSVMSSTVANAARAGVALGAHPGLPDLTGFGRRQMALTVDEVRDLTLYQVGALSAFIAYTGARLNHIKPHGAFYGMLSRDEELMQPVAELAARLEVQIFGMAGTAHQTSAHTAGAEFVSELYVDLDYDAEGKLVIQRRPQATDPAKAAARVESALSTGTITATDGSTLPVEFSSVCVHSDTPNCVDVAKAVVAALENSQPQNTERQAFGHP</sequence>
<dbReference type="NCBIfam" id="NF003814">
    <property type="entry name" value="PRK05406.1-3"/>
    <property type="match status" value="1"/>
</dbReference>
<accession>A0A850PLW8</accession>
<comment type="caution">
    <text evidence="1">The sequence shown here is derived from an EMBL/GenBank/DDBJ whole genome shotgun (WGS) entry which is preliminary data.</text>
</comment>
<dbReference type="GO" id="GO:0005975">
    <property type="term" value="P:carbohydrate metabolic process"/>
    <property type="evidence" value="ECO:0007669"/>
    <property type="project" value="InterPro"/>
</dbReference>
<gene>
    <name evidence="1" type="ORF">HLY00_3500</name>
</gene>
<name>A0A850PLW8_9MYCO</name>
<organism evidence="1 2">
    <name type="scientific">Mycolicibacterium hippocampi</name>
    <dbReference type="NCBI Taxonomy" id="659824"/>
    <lineage>
        <taxon>Bacteria</taxon>
        <taxon>Bacillati</taxon>
        <taxon>Actinomycetota</taxon>
        <taxon>Actinomycetes</taxon>
        <taxon>Mycobacteriales</taxon>
        <taxon>Mycobacteriaceae</taxon>
        <taxon>Mycolicibacterium</taxon>
    </lineage>
</organism>
<proteinExistence type="predicted"/>
<dbReference type="Gene3D" id="3.20.20.370">
    <property type="entry name" value="Glycoside hydrolase/deacetylase"/>
    <property type="match status" value="1"/>
</dbReference>
<evidence type="ECO:0000313" key="1">
    <source>
        <dbReference type="EMBL" id="NVN49140.1"/>
    </source>
</evidence>
<dbReference type="RefSeq" id="WP_178357529.1">
    <property type="nucleotide sequence ID" value="NZ_JABFYL010000011.1"/>
</dbReference>
<dbReference type="InterPro" id="IPR011330">
    <property type="entry name" value="Glyco_hydro/deAcase_b/a-brl"/>
</dbReference>
<dbReference type="InterPro" id="IPR005501">
    <property type="entry name" value="LamB/YcsF/PxpA-like"/>
</dbReference>
<reference evidence="1 2" key="1">
    <citation type="submission" date="2020-05" db="EMBL/GenBank/DDBJ databases">
        <title>Draft genome sequence of Mycobacterium hippocampi DL, isolated from European seabass, Dicentrarchus labrax, reared in fish farms.</title>
        <authorList>
            <person name="Stathopoulou P."/>
            <person name="Asimakis E."/>
            <person name="Tzokas K."/>
            <person name="Batargias C."/>
            <person name="Tsiamis G."/>
        </authorList>
    </citation>
    <scope>NUCLEOTIDE SEQUENCE [LARGE SCALE GENOMIC DNA]</scope>
    <source>
        <strain evidence="1 2">DL</strain>
    </source>
</reference>
<keyword evidence="2" id="KW-1185">Reference proteome</keyword>
<dbReference type="PANTHER" id="PTHR30292:SF0">
    <property type="entry name" value="5-OXOPROLINASE SUBUNIT A"/>
    <property type="match status" value="1"/>
</dbReference>
<dbReference type="SUPFAM" id="SSF88713">
    <property type="entry name" value="Glycoside hydrolase/deacetylase"/>
    <property type="match status" value="1"/>
</dbReference>